<dbReference type="AlphaFoldDB" id="A0A0C2NA37"/>
<comment type="similarity">
    <text evidence="1">Belongs to the peptidase M1 family.</text>
</comment>
<comment type="caution">
    <text evidence="4">The sequence shown here is derived from an EMBL/GenBank/DDBJ whole genome shotgun (WGS) entry which is preliminary data.</text>
</comment>
<dbReference type="GO" id="GO:0006508">
    <property type="term" value="P:proteolysis"/>
    <property type="evidence" value="ECO:0007669"/>
    <property type="project" value="TreeGrafter"/>
</dbReference>
<dbReference type="PANTHER" id="PTHR11533">
    <property type="entry name" value="PROTEASE M1 ZINC METALLOPROTEASE"/>
    <property type="match status" value="1"/>
</dbReference>
<dbReference type="OrthoDB" id="6020861at2759"/>
<dbReference type="GO" id="GO:0043171">
    <property type="term" value="P:peptide catabolic process"/>
    <property type="evidence" value="ECO:0007669"/>
    <property type="project" value="TreeGrafter"/>
</dbReference>
<dbReference type="InterPro" id="IPR027268">
    <property type="entry name" value="Peptidase_M4/M1_CTD_sf"/>
</dbReference>
<dbReference type="Gene3D" id="1.10.390.10">
    <property type="entry name" value="Neutral Protease Domain 2"/>
    <property type="match status" value="1"/>
</dbReference>
<keyword evidence="5" id="KW-1185">Reference proteome</keyword>
<proteinExistence type="inferred from homology"/>
<keyword evidence="4" id="KW-0031">Aminopeptidase</keyword>
<dbReference type="Gene3D" id="2.60.40.1910">
    <property type="match status" value="1"/>
</dbReference>
<dbReference type="Gene3D" id="1.25.50.20">
    <property type="match status" value="1"/>
</dbReference>
<dbReference type="GO" id="GO:0016020">
    <property type="term" value="C:membrane"/>
    <property type="evidence" value="ECO:0007669"/>
    <property type="project" value="TreeGrafter"/>
</dbReference>
<evidence type="ECO:0000313" key="4">
    <source>
        <dbReference type="EMBL" id="KII70777.1"/>
    </source>
</evidence>
<gene>
    <name evidence="4" type="ORF">RF11_14937</name>
</gene>
<evidence type="ECO:0000259" key="2">
    <source>
        <dbReference type="Pfam" id="PF01433"/>
    </source>
</evidence>
<dbReference type="GO" id="GO:0005737">
    <property type="term" value="C:cytoplasm"/>
    <property type="evidence" value="ECO:0007669"/>
    <property type="project" value="TreeGrafter"/>
</dbReference>
<reference evidence="4 5" key="1">
    <citation type="journal article" date="2014" name="Genome Biol. Evol.">
        <title>The genome of the myxosporean Thelohanellus kitauei shows adaptations to nutrient acquisition within its fish host.</title>
        <authorList>
            <person name="Yang Y."/>
            <person name="Xiong J."/>
            <person name="Zhou Z."/>
            <person name="Huo F."/>
            <person name="Miao W."/>
            <person name="Ran C."/>
            <person name="Liu Y."/>
            <person name="Zhang J."/>
            <person name="Feng J."/>
            <person name="Wang M."/>
            <person name="Wang M."/>
            <person name="Wang L."/>
            <person name="Yao B."/>
        </authorList>
    </citation>
    <scope>NUCLEOTIDE SEQUENCE [LARGE SCALE GENOMIC DNA]</scope>
    <source>
        <strain evidence="4">Wuqing</strain>
    </source>
</reference>
<sequence>MDKHFPTWRIMDQLSYTVTLSAMSYDQMTVTHPLSVPDEVVQNIHLLFDHISYDKGASILSMLMNTLGEDLFFKCIQNYLKTFAYSNANSHDLWFIVKNESQIDNIEPMMKAWTHQPGFPLITVQKSNKTGWYNVHQCRFIVTSDEKKRVKEDDPTVWIVPIVYITASDNKPKLVWLNGKDDYVNLSTKDEWVKINHRFGYYYRSHYDEESIVQLSRDLMSNNSILHPMDKLSIISDLMTVARIGRLNISTAFFHFEYLKNETDLYVISEFFSHLKYIHRIIRDMDDIKTKFENYSIGFSRPIIDRLGYDLHSDRQTRLFCFPFRLLQTLAISTNIAFEEKETLDRARTSFKKIDPDILTTYACGYVKLSTDKEWEQLLQIFIATSDPIEKEIYRIALSCSKNVLMLERLLNMSLDPTIIPLQDSRDVILDVSRSPFGANLAWNFIKQNWKKIQDQMSDVPHSFSRLVAGAAGRLKTLSDFDDVKACMARNNIEFLKSGFEESLESIGNSIYWVSKNVMELRSYLDSYR</sequence>
<dbReference type="Proteomes" id="UP000031668">
    <property type="component" value="Unassembled WGS sequence"/>
</dbReference>
<dbReference type="GO" id="GO:0005615">
    <property type="term" value="C:extracellular space"/>
    <property type="evidence" value="ECO:0007669"/>
    <property type="project" value="TreeGrafter"/>
</dbReference>
<dbReference type="OMA" id="WIENIRQ"/>
<accession>A0A0C2NA37</accession>
<keyword evidence="4" id="KW-0645">Protease</keyword>
<dbReference type="PANTHER" id="PTHR11533:SF299">
    <property type="entry name" value="AMINOPEPTIDASE"/>
    <property type="match status" value="1"/>
</dbReference>
<dbReference type="Pfam" id="PF01433">
    <property type="entry name" value="Peptidase_M1"/>
    <property type="match status" value="1"/>
</dbReference>
<dbReference type="InterPro" id="IPR014782">
    <property type="entry name" value="Peptidase_M1_dom"/>
</dbReference>
<protein>
    <submittedName>
        <fullName evidence="4">Aminopeptidase N</fullName>
    </submittedName>
</protein>
<feature type="domain" description="Peptidase M1 membrane alanine aminopeptidase" evidence="2">
    <location>
        <begin position="1"/>
        <end position="113"/>
    </location>
</feature>
<feature type="domain" description="ERAP1-like C-terminal" evidence="3">
    <location>
        <begin position="192"/>
        <end position="507"/>
    </location>
</feature>
<dbReference type="InterPro" id="IPR050344">
    <property type="entry name" value="Peptidase_M1_aminopeptidases"/>
</dbReference>
<dbReference type="GO" id="GO:0070006">
    <property type="term" value="F:metalloaminopeptidase activity"/>
    <property type="evidence" value="ECO:0007669"/>
    <property type="project" value="TreeGrafter"/>
</dbReference>
<dbReference type="SUPFAM" id="SSF55486">
    <property type="entry name" value="Metalloproteases ('zincins'), catalytic domain"/>
    <property type="match status" value="1"/>
</dbReference>
<dbReference type="InterPro" id="IPR024571">
    <property type="entry name" value="ERAP1-like_C_dom"/>
</dbReference>
<evidence type="ECO:0000259" key="3">
    <source>
        <dbReference type="Pfam" id="PF11838"/>
    </source>
</evidence>
<dbReference type="Pfam" id="PF11838">
    <property type="entry name" value="ERAP1_C"/>
    <property type="match status" value="1"/>
</dbReference>
<dbReference type="EMBL" id="JWZT01001962">
    <property type="protein sequence ID" value="KII70777.1"/>
    <property type="molecule type" value="Genomic_DNA"/>
</dbReference>
<evidence type="ECO:0000256" key="1">
    <source>
        <dbReference type="ARBA" id="ARBA00010136"/>
    </source>
</evidence>
<dbReference type="GO" id="GO:0042277">
    <property type="term" value="F:peptide binding"/>
    <property type="evidence" value="ECO:0007669"/>
    <property type="project" value="TreeGrafter"/>
</dbReference>
<name>A0A0C2NA37_THEKT</name>
<dbReference type="GO" id="GO:0008270">
    <property type="term" value="F:zinc ion binding"/>
    <property type="evidence" value="ECO:0007669"/>
    <property type="project" value="InterPro"/>
</dbReference>
<evidence type="ECO:0000313" key="5">
    <source>
        <dbReference type="Proteomes" id="UP000031668"/>
    </source>
</evidence>
<keyword evidence="4" id="KW-0378">Hydrolase</keyword>
<organism evidence="4 5">
    <name type="scientific">Thelohanellus kitauei</name>
    <name type="common">Myxosporean</name>
    <dbReference type="NCBI Taxonomy" id="669202"/>
    <lineage>
        <taxon>Eukaryota</taxon>
        <taxon>Metazoa</taxon>
        <taxon>Cnidaria</taxon>
        <taxon>Myxozoa</taxon>
        <taxon>Myxosporea</taxon>
        <taxon>Bivalvulida</taxon>
        <taxon>Platysporina</taxon>
        <taxon>Myxobolidae</taxon>
        <taxon>Thelohanellus</taxon>
    </lineage>
</organism>